<organism evidence="7 8">
    <name type="scientific">Ampelomyces quisqualis</name>
    <name type="common">Powdery mildew agent</name>
    <dbReference type="NCBI Taxonomy" id="50730"/>
    <lineage>
        <taxon>Eukaryota</taxon>
        <taxon>Fungi</taxon>
        <taxon>Dikarya</taxon>
        <taxon>Ascomycota</taxon>
        <taxon>Pezizomycotina</taxon>
        <taxon>Dothideomycetes</taxon>
        <taxon>Pleosporomycetidae</taxon>
        <taxon>Pleosporales</taxon>
        <taxon>Pleosporineae</taxon>
        <taxon>Phaeosphaeriaceae</taxon>
        <taxon>Ampelomyces</taxon>
    </lineage>
</organism>
<accession>A0A6A5Q8Y3</accession>
<dbReference type="PANTHER" id="PTHR46498:SF1">
    <property type="entry name" value="GTP-BINDING PROTEIN 8"/>
    <property type="match status" value="1"/>
</dbReference>
<dbReference type="GO" id="GO:0005525">
    <property type="term" value="F:GTP binding"/>
    <property type="evidence" value="ECO:0007669"/>
    <property type="project" value="UniProtKB-KW"/>
</dbReference>
<evidence type="ECO:0000256" key="1">
    <source>
        <dbReference type="ARBA" id="ARBA00022723"/>
    </source>
</evidence>
<evidence type="ECO:0000256" key="3">
    <source>
        <dbReference type="ARBA" id="ARBA00022842"/>
    </source>
</evidence>
<gene>
    <name evidence="7" type="ORF">BDU57DRAFT_462208</name>
</gene>
<dbReference type="CDD" id="cd01876">
    <property type="entry name" value="YihA_EngB"/>
    <property type="match status" value="1"/>
</dbReference>
<evidence type="ECO:0000256" key="2">
    <source>
        <dbReference type="ARBA" id="ARBA00022741"/>
    </source>
</evidence>
<sequence length="329" mass="36204">MTTSTKYVQAKPALAALQDDPLRPSTHNLYWETLPPKDKDLQRANHFFQKNRNPPKFLLSAARFMEVPESDMPEVAFVGRSNVGKSSLLNAVVGADVKSLLARTSATRGFTKTMNFYGIGPDAGVFLKKGKNGRNKFTGSGLVLVDMPGYGQGSIGSWGVEIMKYFQSRKELRRVFVLLDVEHGIKDKDRSLLASLRLAGVSHQVILSKMDKLYIPESKSALTNKRHTTKAKGSLEALHEIMETMRPEFQPPIGGGALGEILACSSEAWTDGAKLGIDHVRYAILKAVGLQDRQTLVRKLPEKNGAKALPKRETKDHAAHNVSSLLGRL</sequence>
<keyword evidence="1" id="KW-0479">Metal-binding</keyword>
<dbReference type="OrthoDB" id="391988at2759"/>
<keyword evidence="8" id="KW-1185">Reference proteome</keyword>
<dbReference type="Pfam" id="PF01926">
    <property type="entry name" value="MMR_HSR1"/>
    <property type="match status" value="1"/>
</dbReference>
<dbReference type="AlphaFoldDB" id="A0A6A5Q8Y3"/>
<name>A0A6A5Q8Y3_AMPQU</name>
<dbReference type="GO" id="GO:0016787">
    <property type="term" value="F:hydrolase activity"/>
    <property type="evidence" value="ECO:0007669"/>
    <property type="project" value="UniProtKB-KW"/>
</dbReference>
<dbReference type="EMBL" id="ML979146">
    <property type="protein sequence ID" value="KAF1911064.1"/>
    <property type="molecule type" value="Genomic_DNA"/>
</dbReference>
<evidence type="ECO:0000259" key="6">
    <source>
        <dbReference type="PROSITE" id="PS51706"/>
    </source>
</evidence>
<dbReference type="PROSITE" id="PS51706">
    <property type="entry name" value="G_ENGB"/>
    <property type="match status" value="1"/>
</dbReference>
<dbReference type="Gene3D" id="3.40.50.300">
    <property type="entry name" value="P-loop containing nucleotide triphosphate hydrolases"/>
    <property type="match status" value="1"/>
</dbReference>
<proteinExistence type="predicted"/>
<dbReference type="InterPro" id="IPR027417">
    <property type="entry name" value="P-loop_NTPase"/>
</dbReference>
<dbReference type="InterPro" id="IPR030393">
    <property type="entry name" value="G_ENGB_dom"/>
</dbReference>
<evidence type="ECO:0000256" key="5">
    <source>
        <dbReference type="SAM" id="MobiDB-lite"/>
    </source>
</evidence>
<evidence type="ECO:0000256" key="4">
    <source>
        <dbReference type="ARBA" id="ARBA00023134"/>
    </source>
</evidence>
<evidence type="ECO:0000313" key="8">
    <source>
        <dbReference type="Proteomes" id="UP000800096"/>
    </source>
</evidence>
<keyword evidence="2" id="KW-0547">Nucleotide-binding</keyword>
<evidence type="ECO:0000313" key="7">
    <source>
        <dbReference type="EMBL" id="KAF1911064.1"/>
    </source>
</evidence>
<dbReference type="GO" id="GO:0046872">
    <property type="term" value="F:metal ion binding"/>
    <property type="evidence" value="ECO:0007669"/>
    <property type="project" value="UniProtKB-KW"/>
</dbReference>
<feature type="compositionally biased region" description="Basic and acidic residues" evidence="5">
    <location>
        <begin position="308"/>
        <end position="319"/>
    </location>
</feature>
<feature type="region of interest" description="Disordered" evidence="5">
    <location>
        <begin position="308"/>
        <end position="329"/>
    </location>
</feature>
<reference evidence="7" key="1">
    <citation type="journal article" date="2020" name="Stud. Mycol.">
        <title>101 Dothideomycetes genomes: a test case for predicting lifestyles and emergence of pathogens.</title>
        <authorList>
            <person name="Haridas S."/>
            <person name="Albert R."/>
            <person name="Binder M."/>
            <person name="Bloem J."/>
            <person name="Labutti K."/>
            <person name="Salamov A."/>
            <person name="Andreopoulos B."/>
            <person name="Baker S."/>
            <person name="Barry K."/>
            <person name="Bills G."/>
            <person name="Bluhm B."/>
            <person name="Cannon C."/>
            <person name="Castanera R."/>
            <person name="Culley D."/>
            <person name="Daum C."/>
            <person name="Ezra D."/>
            <person name="Gonzalez J."/>
            <person name="Henrissat B."/>
            <person name="Kuo A."/>
            <person name="Liang C."/>
            <person name="Lipzen A."/>
            <person name="Lutzoni F."/>
            <person name="Magnuson J."/>
            <person name="Mondo S."/>
            <person name="Nolan M."/>
            <person name="Ohm R."/>
            <person name="Pangilinan J."/>
            <person name="Park H.-J."/>
            <person name="Ramirez L."/>
            <person name="Alfaro M."/>
            <person name="Sun H."/>
            <person name="Tritt A."/>
            <person name="Yoshinaga Y."/>
            <person name="Zwiers L.-H."/>
            <person name="Turgeon B."/>
            <person name="Goodwin S."/>
            <person name="Spatafora J."/>
            <person name="Crous P."/>
            <person name="Grigoriev I."/>
        </authorList>
    </citation>
    <scope>NUCLEOTIDE SEQUENCE</scope>
    <source>
        <strain evidence="7">HMLAC05119</strain>
    </source>
</reference>
<dbReference type="PRINTS" id="PR00326">
    <property type="entry name" value="GTP1OBG"/>
</dbReference>
<keyword evidence="7" id="KW-0378">Hydrolase</keyword>
<dbReference type="GO" id="GO:0005739">
    <property type="term" value="C:mitochondrion"/>
    <property type="evidence" value="ECO:0007669"/>
    <property type="project" value="TreeGrafter"/>
</dbReference>
<keyword evidence="4" id="KW-0342">GTP-binding</keyword>
<dbReference type="InterPro" id="IPR006073">
    <property type="entry name" value="GTP-bd"/>
</dbReference>
<dbReference type="Proteomes" id="UP000800096">
    <property type="component" value="Unassembled WGS sequence"/>
</dbReference>
<protein>
    <submittedName>
        <fullName evidence="7">P-loop containing nucleoside triphosphate hydrolase protein</fullName>
    </submittedName>
</protein>
<feature type="domain" description="EngB-type G" evidence="6">
    <location>
        <begin position="71"/>
        <end position="248"/>
    </location>
</feature>
<dbReference type="InterPro" id="IPR052279">
    <property type="entry name" value="EngB_GTPase"/>
</dbReference>
<keyword evidence="3" id="KW-0460">Magnesium</keyword>
<dbReference type="PANTHER" id="PTHR46498">
    <property type="entry name" value="GTP-BINDING PROTEIN 8"/>
    <property type="match status" value="1"/>
</dbReference>
<dbReference type="SUPFAM" id="SSF52540">
    <property type="entry name" value="P-loop containing nucleoside triphosphate hydrolases"/>
    <property type="match status" value="1"/>
</dbReference>